<evidence type="ECO:0000313" key="7">
    <source>
        <dbReference type="EMBL" id="SEL80918.1"/>
    </source>
</evidence>
<name>A0A1H7T897_9SPHI</name>
<dbReference type="PROSITE" id="PS51782">
    <property type="entry name" value="LYSM"/>
    <property type="match status" value="1"/>
</dbReference>
<keyword evidence="2" id="KW-0081">Bacteriolytic enzyme</keyword>
<dbReference type="OrthoDB" id="977752at2"/>
<evidence type="ECO:0000256" key="1">
    <source>
        <dbReference type="ARBA" id="ARBA00022529"/>
    </source>
</evidence>
<dbReference type="Gene3D" id="3.10.350.10">
    <property type="entry name" value="LysM domain"/>
    <property type="match status" value="1"/>
</dbReference>
<dbReference type="RefSeq" id="WP_090608415.1">
    <property type="nucleotide sequence ID" value="NZ_FNZR01000010.1"/>
</dbReference>
<protein>
    <recommendedName>
        <fullName evidence="4">Peptidoglycan hydrolase</fullName>
    </recommendedName>
</protein>
<evidence type="ECO:0000256" key="3">
    <source>
        <dbReference type="ARBA" id="ARBA00022801"/>
    </source>
</evidence>
<dbReference type="PANTHER" id="PTHR33308">
    <property type="entry name" value="PEPTIDOGLYCAN HYDROLASE FLGJ"/>
    <property type="match status" value="1"/>
</dbReference>
<dbReference type="InterPro" id="IPR051056">
    <property type="entry name" value="Glycosyl_Hydrolase_73"/>
</dbReference>
<dbReference type="PANTHER" id="PTHR33308:SF9">
    <property type="entry name" value="PEPTIDOGLYCAN HYDROLASE FLGJ"/>
    <property type="match status" value="1"/>
</dbReference>
<evidence type="ECO:0000256" key="4">
    <source>
        <dbReference type="ARBA" id="ARBA00032108"/>
    </source>
</evidence>
<dbReference type="EMBL" id="FNZR01000010">
    <property type="protein sequence ID" value="SEL80918.1"/>
    <property type="molecule type" value="Genomic_DNA"/>
</dbReference>
<reference evidence="8" key="1">
    <citation type="submission" date="2016-10" db="EMBL/GenBank/DDBJ databases">
        <authorList>
            <person name="Varghese N."/>
            <person name="Submissions S."/>
        </authorList>
    </citation>
    <scope>NUCLEOTIDE SEQUENCE [LARGE SCALE GENOMIC DNA]</scope>
    <source>
        <strain evidence="8">Jip14</strain>
    </source>
</reference>
<dbReference type="STRING" id="332977.SAMN05421740_110143"/>
<dbReference type="SUPFAM" id="SSF54106">
    <property type="entry name" value="LysM domain"/>
    <property type="match status" value="1"/>
</dbReference>
<dbReference type="SMART" id="SM00047">
    <property type="entry name" value="LYZ2"/>
    <property type="match status" value="1"/>
</dbReference>
<dbReference type="Pfam" id="PF01832">
    <property type="entry name" value="Glucosaminidase"/>
    <property type="match status" value="1"/>
</dbReference>
<organism evidence="7 8">
    <name type="scientific">Parapedobacter koreensis</name>
    <dbReference type="NCBI Taxonomy" id="332977"/>
    <lineage>
        <taxon>Bacteria</taxon>
        <taxon>Pseudomonadati</taxon>
        <taxon>Bacteroidota</taxon>
        <taxon>Sphingobacteriia</taxon>
        <taxon>Sphingobacteriales</taxon>
        <taxon>Sphingobacteriaceae</taxon>
        <taxon>Parapedobacter</taxon>
    </lineage>
</organism>
<evidence type="ECO:0000256" key="5">
    <source>
        <dbReference type="SAM" id="SignalP"/>
    </source>
</evidence>
<dbReference type="AlphaFoldDB" id="A0A1H7T897"/>
<evidence type="ECO:0000313" key="8">
    <source>
        <dbReference type="Proteomes" id="UP000198916"/>
    </source>
</evidence>
<dbReference type="GO" id="GO:0031640">
    <property type="term" value="P:killing of cells of another organism"/>
    <property type="evidence" value="ECO:0007669"/>
    <property type="project" value="UniProtKB-KW"/>
</dbReference>
<gene>
    <name evidence="7" type="ORF">SAMN05421740_110143</name>
</gene>
<dbReference type="InterPro" id="IPR018392">
    <property type="entry name" value="LysM"/>
</dbReference>
<evidence type="ECO:0000259" key="6">
    <source>
        <dbReference type="PROSITE" id="PS51782"/>
    </source>
</evidence>
<feature type="chain" id="PRO_5011783274" description="Peptidoglycan hydrolase" evidence="5">
    <location>
        <begin position="28"/>
        <end position="226"/>
    </location>
</feature>
<dbReference type="SMART" id="SM00257">
    <property type="entry name" value="LysM"/>
    <property type="match status" value="1"/>
</dbReference>
<proteinExistence type="predicted"/>
<dbReference type="GO" id="GO:0042742">
    <property type="term" value="P:defense response to bacterium"/>
    <property type="evidence" value="ECO:0007669"/>
    <property type="project" value="UniProtKB-KW"/>
</dbReference>
<dbReference type="Gene3D" id="1.10.530.10">
    <property type="match status" value="1"/>
</dbReference>
<dbReference type="CDD" id="cd00118">
    <property type="entry name" value="LysM"/>
    <property type="match status" value="1"/>
</dbReference>
<evidence type="ECO:0000256" key="2">
    <source>
        <dbReference type="ARBA" id="ARBA00022638"/>
    </source>
</evidence>
<feature type="domain" description="LysM" evidence="6">
    <location>
        <begin position="183"/>
        <end position="226"/>
    </location>
</feature>
<dbReference type="Pfam" id="PF01476">
    <property type="entry name" value="LysM"/>
    <property type="match status" value="1"/>
</dbReference>
<keyword evidence="8" id="KW-1185">Reference proteome</keyword>
<keyword evidence="5" id="KW-0732">Signal</keyword>
<dbReference type="GO" id="GO:0004040">
    <property type="term" value="F:amidase activity"/>
    <property type="evidence" value="ECO:0007669"/>
    <property type="project" value="InterPro"/>
</dbReference>
<sequence>MKGINKTTIALSLAMWLTSTLATRTLAQESPETYIEHYKDAAIQHMEAYGCPASIILAIAMHESAHGTSRVARHLNNHFGIKGPNSSTEIRSAYKGYDSVTDSYQDFIDFLKRRKGTEELFDLYQPHEYQKWVQGIARSGYAHSGSWSSKVLGIIRKYNLHELDKQPEEGMALAAMDEPEETAWYTVKQGDTLYDIARKYGTTVKTIQRNNGLTNSRLHIGQQLLL</sequence>
<dbReference type="Proteomes" id="UP000198916">
    <property type="component" value="Unassembled WGS sequence"/>
</dbReference>
<accession>A0A1H7T897</accession>
<feature type="signal peptide" evidence="5">
    <location>
        <begin position="1"/>
        <end position="27"/>
    </location>
</feature>
<keyword evidence="1" id="KW-0929">Antimicrobial</keyword>
<dbReference type="InterPro" id="IPR036779">
    <property type="entry name" value="LysM_dom_sf"/>
</dbReference>
<keyword evidence="3 7" id="KW-0378">Hydrolase</keyword>
<dbReference type="InterPro" id="IPR002901">
    <property type="entry name" value="MGlyc_endo_b_GlcNAc-like_dom"/>
</dbReference>